<reference evidence="1 2" key="2">
    <citation type="journal article" date="2011" name="J. Bacteriol.">
        <title>Complete genome sequence of Burkholderia rhizoxinica, an endosymbiont of Rhizopus microsporus.</title>
        <authorList>
            <person name="Lackner G."/>
            <person name="Moebius N."/>
            <person name="Partida-Martinez L."/>
            <person name="Hertweck C."/>
        </authorList>
    </citation>
    <scope>NUCLEOTIDE SEQUENCE [LARGE SCALE GENOMIC DNA]</scope>
    <source>
        <strain evidence="2">DSM 19002 / CIP 109453 / HKI 454</strain>
        <plasmid evidence="1 2">pBRH02</plasmid>
    </source>
</reference>
<accession>E5AW75</accession>
<dbReference type="EMBL" id="FR687361">
    <property type="protein sequence ID" value="CBW77377.1"/>
    <property type="molecule type" value="Genomic_DNA"/>
</dbReference>
<proteinExistence type="predicted"/>
<organism evidence="1 2">
    <name type="scientific">Mycetohabitans rhizoxinica (strain DSM 19002 / CIP 109453 / HKI 454)</name>
    <name type="common">Paraburkholderia rhizoxinica</name>
    <dbReference type="NCBI Taxonomy" id="882378"/>
    <lineage>
        <taxon>Bacteria</taxon>
        <taxon>Pseudomonadati</taxon>
        <taxon>Pseudomonadota</taxon>
        <taxon>Betaproteobacteria</taxon>
        <taxon>Burkholderiales</taxon>
        <taxon>Burkholderiaceae</taxon>
        <taxon>Mycetohabitans</taxon>
    </lineage>
</organism>
<sequence length="48" mass="5288">MHPDVKQARAVQFLRDAVAWYAGLGVRLCRLPTDNGSASRSRESARAC</sequence>
<evidence type="ECO:0000313" key="1">
    <source>
        <dbReference type="EMBL" id="CBW77377.1"/>
    </source>
</evidence>
<name>E5AW75_MYCRK</name>
<geneLocation type="plasmid" evidence="1 2">
    <name>pBRH02</name>
</geneLocation>
<dbReference type="AlphaFoldDB" id="E5AW75"/>
<dbReference type="Proteomes" id="UP000007437">
    <property type="component" value="Plasmid pBRH02"/>
</dbReference>
<evidence type="ECO:0000313" key="2">
    <source>
        <dbReference type="Proteomes" id="UP000007437"/>
    </source>
</evidence>
<gene>
    <name evidence="1" type="ordered locus">RBRH_01254</name>
</gene>
<dbReference type="KEGG" id="brh:RBRH_01254"/>
<reference key="1">
    <citation type="submission" date="2010-09" db="EMBL/GenBank/DDBJ databases">
        <title>Complete genome sequence of Burkholderia rhizoxinica, the endosymbiont of the phytopathogenic fungus Rhizopus microsporus.</title>
        <authorList>
            <person name="Lackner G."/>
            <person name="Moebius N."/>
            <person name="Partida-Martinez L.P."/>
            <person name="Hertweck C."/>
        </authorList>
    </citation>
    <scope>NUCLEOTIDE SEQUENCE</scope>
    <source>
        <strain>HKI 454</strain>
    </source>
</reference>
<protein>
    <submittedName>
        <fullName evidence="1">Transposase</fullName>
    </submittedName>
</protein>
<dbReference type="HOGENOM" id="CLU_3150506_0_0_4"/>
<keyword evidence="1" id="KW-0614">Plasmid</keyword>